<dbReference type="PANTHER" id="PTHR24198">
    <property type="entry name" value="ANKYRIN REPEAT AND PROTEIN KINASE DOMAIN-CONTAINING PROTEIN"/>
    <property type="match status" value="1"/>
</dbReference>
<dbReference type="InterPro" id="IPR011029">
    <property type="entry name" value="DEATH-like_dom_sf"/>
</dbReference>
<feature type="repeat" description="ANK" evidence="3">
    <location>
        <begin position="29"/>
        <end position="61"/>
    </location>
</feature>
<accession>A0A158QH64</accession>
<feature type="compositionally biased region" description="Polar residues" evidence="4">
    <location>
        <begin position="162"/>
        <end position="196"/>
    </location>
</feature>
<dbReference type="InterPro" id="IPR036770">
    <property type="entry name" value="Ankyrin_rpt-contain_sf"/>
</dbReference>
<protein>
    <submittedName>
        <fullName evidence="6">Death domain-containing protein</fullName>
    </submittedName>
</protein>
<dbReference type="SUPFAM" id="SSF48403">
    <property type="entry name" value="Ankyrin repeat"/>
    <property type="match status" value="1"/>
</dbReference>
<dbReference type="AlphaFoldDB" id="A0A158QH64"/>
<proteinExistence type="predicted"/>
<dbReference type="GO" id="GO:0007165">
    <property type="term" value="P:signal transduction"/>
    <property type="evidence" value="ECO:0007669"/>
    <property type="project" value="InterPro"/>
</dbReference>
<dbReference type="WBParaSite" id="HNAJ_0000157601-mRNA-1">
    <property type="protein sequence ID" value="HNAJ_0000157601-mRNA-1"/>
    <property type="gene ID" value="HNAJ_0000157601"/>
</dbReference>
<dbReference type="SUPFAM" id="SSF47986">
    <property type="entry name" value="DEATH domain"/>
    <property type="match status" value="1"/>
</dbReference>
<evidence type="ECO:0000259" key="5">
    <source>
        <dbReference type="PROSITE" id="PS50017"/>
    </source>
</evidence>
<evidence type="ECO:0000256" key="1">
    <source>
        <dbReference type="ARBA" id="ARBA00022737"/>
    </source>
</evidence>
<dbReference type="PROSITE" id="PS50017">
    <property type="entry name" value="DEATH_DOMAIN"/>
    <property type="match status" value="1"/>
</dbReference>
<dbReference type="Pfam" id="PF12796">
    <property type="entry name" value="Ank_2"/>
    <property type="match status" value="1"/>
</dbReference>
<dbReference type="PROSITE" id="PS50088">
    <property type="entry name" value="ANK_REPEAT"/>
    <property type="match status" value="2"/>
</dbReference>
<dbReference type="SMART" id="SM00248">
    <property type="entry name" value="ANK"/>
    <property type="match status" value="4"/>
</dbReference>
<evidence type="ECO:0000256" key="4">
    <source>
        <dbReference type="SAM" id="MobiDB-lite"/>
    </source>
</evidence>
<feature type="region of interest" description="Disordered" evidence="4">
    <location>
        <begin position="153"/>
        <end position="196"/>
    </location>
</feature>
<dbReference type="CDD" id="cd01670">
    <property type="entry name" value="Death"/>
    <property type="match status" value="1"/>
</dbReference>
<sequence length="475" mass="53596">LITASQRGNIEMISLLLEHKAKINRGNFAGNTPLHIACMANQVEAARFLLRKGANILALNKRLQSPFNAAVEQGSTEVCEFLILAGAPINEVDRAAKTPLMLSALSGFVRIVDMIIKAERFRAAKPEFAAHIAKKFIRELGDQELDEDYEEEYNERLKGSEDLNSSDLVSPPTARNKSPSVSISEAPTYVTGSGSTEIGKFENESDSMDEYANLVGDGNIDDDISISHAETYRSDSDESVGKNMINHLGEQDSVFMTKPQGQKVESEFSIISASESTKESEQWEATEKALNQGEQIRTVSFKNRNVAGPFEPPYPVDSRKMSSLRRLRFQKNETQPARQTPSVESTYSSVFRSKVRFLINTQSYAGRFQTLFFYIAHRKLHRGEWKSLAKYWNFTEEQIEAIELQHIIDRNAYKEHGFRLLCIWLHGLSENTDPAPLLYTALTSIGRRMDANNVQKDFYKATHGHYSYKDDCHIS</sequence>
<dbReference type="PANTHER" id="PTHR24198:SF165">
    <property type="entry name" value="ANKYRIN REPEAT-CONTAINING PROTEIN-RELATED"/>
    <property type="match status" value="1"/>
</dbReference>
<feature type="domain" description="Death" evidence="5">
    <location>
        <begin position="384"/>
        <end position="458"/>
    </location>
</feature>
<dbReference type="Gene3D" id="1.10.533.10">
    <property type="entry name" value="Death Domain, Fas"/>
    <property type="match status" value="1"/>
</dbReference>
<evidence type="ECO:0000256" key="2">
    <source>
        <dbReference type="ARBA" id="ARBA00023043"/>
    </source>
</evidence>
<evidence type="ECO:0000256" key="3">
    <source>
        <dbReference type="PROSITE-ProRule" id="PRU00023"/>
    </source>
</evidence>
<name>A0A158QH64_RODNA</name>
<dbReference type="InterPro" id="IPR002110">
    <property type="entry name" value="Ankyrin_rpt"/>
</dbReference>
<keyword evidence="2 3" id="KW-0040">ANK repeat</keyword>
<dbReference type="InterPro" id="IPR000488">
    <property type="entry name" value="Death_dom"/>
</dbReference>
<dbReference type="STRING" id="102285.A0A158QH64"/>
<reference evidence="6" key="1">
    <citation type="submission" date="2016-04" db="UniProtKB">
        <authorList>
            <consortium name="WormBaseParasite"/>
        </authorList>
    </citation>
    <scope>IDENTIFICATION</scope>
</reference>
<evidence type="ECO:0000313" key="6">
    <source>
        <dbReference type="WBParaSite" id="HNAJ_0000157601-mRNA-1"/>
    </source>
</evidence>
<organism evidence="6">
    <name type="scientific">Rodentolepis nana</name>
    <name type="common">Dwarf tapeworm</name>
    <name type="synonym">Hymenolepis nana</name>
    <dbReference type="NCBI Taxonomy" id="102285"/>
    <lineage>
        <taxon>Eukaryota</taxon>
        <taxon>Metazoa</taxon>
        <taxon>Spiralia</taxon>
        <taxon>Lophotrochozoa</taxon>
        <taxon>Platyhelminthes</taxon>
        <taxon>Cestoda</taxon>
        <taxon>Eucestoda</taxon>
        <taxon>Cyclophyllidea</taxon>
        <taxon>Hymenolepididae</taxon>
        <taxon>Rodentolepis</taxon>
    </lineage>
</organism>
<keyword evidence="1" id="KW-0677">Repeat</keyword>
<feature type="repeat" description="ANK" evidence="3">
    <location>
        <begin position="62"/>
        <end position="94"/>
    </location>
</feature>
<dbReference type="PROSITE" id="PS50297">
    <property type="entry name" value="ANK_REP_REGION"/>
    <property type="match status" value="1"/>
</dbReference>
<dbReference type="Gene3D" id="1.25.40.20">
    <property type="entry name" value="Ankyrin repeat-containing domain"/>
    <property type="match status" value="1"/>
</dbReference>